<dbReference type="Gene3D" id="3.40.50.300">
    <property type="entry name" value="P-loop containing nucleotide triphosphate hydrolases"/>
    <property type="match status" value="2"/>
</dbReference>
<evidence type="ECO:0000256" key="2">
    <source>
        <dbReference type="ARBA" id="ARBA00034617"/>
    </source>
</evidence>
<dbReference type="STRING" id="311458.CSUB_C0957"/>
<evidence type="ECO:0000313" key="8">
    <source>
        <dbReference type="EMBL" id="BAJ50810.1"/>
    </source>
</evidence>
<evidence type="ECO:0000259" key="5">
    <source>
        <dbReference type="Pfam" id="PF01935"/>
    </source>
</evidence>
<reference evidence="6 9" key="1">
    <citation type="journal article" date="2005" name="Environ. Microbiol.">
        <title>Genetic and functional properties of uncultivated thermophilic crenarchaeotes from a subsurface gold mine as revealed by analysis of genome fragments.</title>
        <authorList>
            <person name="Nunoura T."/>
            <person name="Hirayama H."/>
            <person name="Takami H."/>
            <person name="Oida H."/>
            <person name="Nishi S."/>
            <person name="Shimamura S."/>
            <person name="Suzuki Y."/>
            <person name="Inagaki F."/>
            <person name="Takai K."/>
            <person name="Nealson K.H."/>
            <person name="Horikoshi K."/>
        </authorList>
    </citation>
    <scope>NUCLEOTIDE SEQUENCE [LARGE SCALE GENOMIC DNA]</scope>
</reference>
<dbReference type="BioCyc" id="CCAL311458:G131R-965-MONOMER"/>
<dbReference type="SUPFAM" id="SSF52540">
    <property type="entry name" value="P-loop containing nucleoside triphosphate hydrolases"/>
    <property type="match status" value="1"/>
</dbReference>
<comment type="catalytic activity">
    <reaction evidence="2">
        <text>Couples ATP hydrolysis with the unwinding of duplex DNA by translocating in the 3'-5' direction.</text>
        <dbReference type="EC" id="5.6.2.4"/>
    </reaction>
</comment>
<dbReference type="EMBL" id="AP011852">
    <property type="protein sequence ID" value="BAJ48010.1"/>
    <property type="molecule type" value="Genomic_DNA"/>
</dbReference>
<dbReference type="GO" id="GO:0043139">
    <property type="term" value="F:5'-3' DNA helicase activity"/>
    <property type="evidence" value="ECO:0007669"/>
    <property type="project" value="UniProtKB-EC"/>
</dbReference>
<dbReference type="EMBL" id="BA000048">
    <property type="protein sequence ID" value="BAJ50810.1"/>
    <property type="molecule type" value="Genomic_DNA"/>
</dbReference>
<dbReference type="InterPro" id="IPR002789">
    <property type="entry name" value="HerA_central"/>
</dbReference>
<organism evidence="6 9">
    <name type="scientific">Caldiarchaeum subterraneum</name>
    <dbReference type="NCBI Taxonomy" id="311458"/>
    <lineage>
        <taxon>Archaea</taxon>
        <taxon>Nitrososphaerota</taxon>
        <taxon>Candidatus Caldarchaeales</taxon>
        <taxon>Candidatus Caldarchaeaceae</taxon>
        <taxon>Candidatus Caldarchaeum</taxon>
    </lineage>
</organism>
<dbReference type="Pfam" id="PF01935">
    <property type="entry name" value="DUF87"/>
    <property type="match status" value="1"/>
</dbReference>
<dbReference type="Proteomes" id="UP000008120">
    <property type="component" value="Chromosome"/>
</dbReference>
<evidence type="ECO:0000313" key="7">
    <source>
        <dbReference type="EMBL" id="BAJ48010.1"/>
    </source>
</evidence>
<dbReference type="GO" id="GO:0043138">
    <property type="term" value="F:3'-5' DNA helicase activity"/>
    <property type="evidence" value="ECO:0007669"/>
    <property type="project" value="UniProtKB-EC"/>
</dbReference>
<dbReference type="PANTHER" id="PTHR42957:SF1">
    <property type="entry name" value="HELICASE MJ1565-RELATED"/>
    <property type="match status" value="1"/>
</dbReference>
<gene>
    <name evidence="8" type="ORF">CSUB_C0957</name>
    <name evidence="6" type="ORF">HGMM_F17C01C02</name>
    <name evidence="7" type="ORF">HGMM_F28E01C11</name>
</gene>
<dbReference type="KEGG" id="csu:CSUB_C0957"/>
<protein>
    <recommendedName>
        <fullName evidence="5">Helicase HerA central domain-containing protein</fullName>
    </recommendedName>
</protein>
<comment type="similarity">
    <text evidence="1">Belongs to the HerA family.</text>
</comment>
<dbReference type="InterPro" id="IPR027417">
    <property type="entry name" value="P-loop_NTPase"/>
</dbReference>
<dbReference type="InterPro" id="IPR008571">
    <property type="entry name" value="HerA-like"/>
</dbReference>
<evidence type="ECO:0000256" key="4">
    <source>
        <dbReference type="ARBA" id="ARBA00048988"/>
    </source>
</evidence>
<evidence type="ECO:0000313" key="9">
    <source>
        <dbReference type="Proteomes" id="UP000008120"/>
    </source>
</evidence>
<dbReference type="EMBL" id="AP011851">
    <property type="protein sequence ID" value="BAJ47974.1"/>
    <property type="molecule type" value="Genomic_DNA"/>
</dbReference>
<proteinExistence type="inferred from homology"/>
<dbReference type="AlphaFoldDB" id="E6N6Q5"/>
<comment type="catalytic activity">
    <reaction evidence="4">
        <text>ATP + H2O = ADP + phosphate + H(+)</text>
        <dbReference type="Rhea" id="RHEA:13065"/>
        <dbReference type="ChEBI" id="CHEBI:15377"/>
        <dbReference type="ChEBI" id="CHEBI:15378"/>
        <dbReference type="ChEBI" id="CHEBI:30616"/>
        <dbReference type="ChEBI" id="CHEBI:43474"/>
        <dbReference type="ChEBI" id="CHEBI:456216"/>
        <dbReference type="EC" id="5.6.2.4"/>
    </reaction>
</comment>
<name>E6N6Q5_CALS0</name>
<evidence type="ECO:0000256" key="1">
    <source>
        <dbReference type="ARBA" id="ARBA00007816"/>
    </source>
</evidence>
<feature type="domain" description="Helicase HerA central" evidence="5">
    <location>
        <begin position="134"/>
        <end position="294"/>
    </location>
</feature>
<comment type="catalytic activity">
    <reaction evidence="3">
        <text>ATP + H2O = ADP + phosphate + H(+)</text>
        <dbReference type="Rhea" id="RHEA:13065"/>
        <dbReference type="ChEBI" id="CHEBI:15377"/>
        <dbReference type="ChEBI" id="CHEBI:15378"/>
        <dbReference type="ChEBI" id="CHEBI:30616"/>
        <dbReference type="ChEBI" id="CHEBI:43474"/>
        <dbReference type="ChEBI" id="CHEBI:456216"/>
        <dbReference type="EC" id="5.6.2.3"/>
    </reaction>
</comment>
<evidence type="ECO:0000313" key="6">
    <source>
        <dbReference type="EMBL" id="BAJ47974.1"/>
    </source>
</evidence>
<reference evidence="6 9" key="2">
    <citation type="journal article" date="2011" name="Nucleic Acids Res.">
        <title>Insights into the evolution of Archaea and eukaryotic protein modifier systems revealed by the genome of a novel archaeal group.</title>
        <authorList>
            <person name="Nunoura T."/>
            <person name="Takaki Y."/>
            <person name="Kakuta J."/>
            <person name="Nishi S."/>
            <person name="Sugahara J."/>
            <person name="Kazama H."/>
            <person name="Chee G."/>
            <person name="Hattori M."/>
            <person name="Kanai A."/>
            <person name="Atomi H."/>
            <person name="Takai K."/>
            <person name="Takami H."/>
        </authorList>
    </citation>
    <scope>NUCLEOTIDE SEQUENCE [LARGE SCALE GENOMIC DNA]</scope>
</reference>
<evidence type="ECO:0000256" key="3">
    <source>
        <dbReference type="ARBA" id="ARBA00048954"/>
    </source>
</evidence>
<sequence length="493" mass="55116">MVEAFQEVVGHVFSSEGSYGSERVEITLLANKSVYRGEYLCIKHPAEDKPVFIQVETASLRRPSASYEEKLLRDGDVVQDPEKIVGKAFCWQVGYEDSGLIRPLLSPIPPLTPVYRPSPEALSQFISPDGPGVSIGTIYPTDVRLRLSLKILFRQGALVVGGVGTGKSTLLMSLMLKILKTVRNAHILLIDWDGEFRSKVLEENARQHGGYQRITSSTRLARKEKSLSPASWYNSFRTRAGLSGSAREARTLYAITKKLEEDGVNSIEWSQQGLEKILSIVEADDVRKRLEEIGRNIFKHASEENGVDIVETVRTNALVHVDFSDASNWDEIINRSREILETCYLQARADPTFGVAVFIDEVHNFAPQSPHEGAASREAYDMMIPVMKLIATTGPRNGVPLFLATQRLSEVDKFISTQMGQNIFAFRVEDVDLERLRSIMGSDIAYSARLLPRGYCIYKGHALKIQRPVICVVDKEADVASVGRDLLTRWQSQ</sequence>
<dbReference type="PANTHER" id="PTHR42957">
    <property type="entry name" value="HELICASE MJ1565-RELATED"/>
    <property type="match status" value="1"/>
</dbReference>
<accession>E6N6Q5</accession>